<sequence length="60" mass="7000">MHHLSHDVNLSICLRIPYVPRSPKPLGSQMSKYMFWDPICPKILWMPHVPNLDPICPSYV</sequence>
<protein>
    <submittedName>
        <fullName evidence="1">Uncharacterized protein</fullName>
    </submittedName>
</protein>
<accession>A0A8T2U5V4</accession>
<comment type="caution">
    <text evidence="1">The sequence shown here is derived from an EMBL/GenBank/DDBJ whole genome shotgun (WGS) entry which is preliminary data.</text>
</comment>
<proteinExistence type="predicted"/>
<name>A0A8T2U5V4_CERRI</name>
<keyword evidence="2" id="KW-1185">Reference proteome</keyword>
<organism evidence="1 2">
    <name type="scientific">Ceratopteris richardii</name>
    <name type="common">Triangle waterfern</name>
    <dbReference type="NCBI Taxonomy" id="49495"/>
    <lineage>
        <taxon>Eukaryota</taxon>
        <taxon>Viridiplantae</taxon>
        <taxon>Streptophyta</taxon>
        <taxon>Embryophyta</taxon>
        <taxon>Tracheophyta</taxon>
        <taxon>Polypodiopsida</taxon>
        <taxon>Polypodiidae</taxon>
        <taxon>Polypodiales</taxon>
        <taxon>Pteridineae</taxon>
        <taxon>Pteridaceae</taxon>
        <taxon>Parkerioideae</taxon>
        <taxon>Ceratopteris</taxon>
    </lineage>
</organism>
<reference evidence="1" key="1">
    <citation type="submission" date="2021-08" db="EMBL/GenBank/DDBJ databases">
        <title>WGS assembly of Ceratopteris richardii.</title>
        <authorList>
            <person name="Marchant D.B."/>
            <person name="Chen G."/>
            <person name="Jenkins J."/>
            <person name="Shu S."/>
            <person name="Leebens-Mack J."/>
            <person name="Grimwood J."/>
            <person name="Schmutz J."/>
            <person name="Soltis P."/>
            <person name="Soltis D."/>
            <person name="Chen Z.-H."/>
        </authorList>
    </citation>
    <scope>NUCLEOTIDE SEQUENCE</scope>
    <source>
        <strain evidence="1">Whitten #5841</strain>
        <tissue evidence="1">Leaf</tissue>
    </source>
</reference>
<gene>
    <name evidence="1" type="ORF">KP509_08G056700</name>
</gene>
<evidence type="ECO:0000313" key="1">
    <source>
        <dbReference type="EMBL" id="KAH7431601.1"/>
    </source>
</evidence>
<dbReference type="EMBL" id="CM035413">
    <property type="protein sequence ID" value="KAH7431601.1"/>
    <property type="molecule type" value="Genomic_DNA"/>
</dbReference>
<evidence type="ECO:0000313" key="2">
    <source>
        <dbReference type="Proteomes" id="UP000825935"/>
    </source>
</evidence>
<dbReference type="Proteomes" id="UP000825935">
    <property type="component" value="Chromosome 8"/>
</dbReference>
<dbReference type="AlphaFoldDB" id="A0A8T2U5V4"/>